<proteinExistence type="predicted"/>
<gene>
    <name evidence="3" type="ORF">L3Y34_002740</name>
</gene>
<feature type="transmembrane region" description="Helical" evidence="2">
    <location>
        <begin position="339"/>
        <end position="357"/>
    </location>
</feature>
<protein>
    <submittedName>
        <fullName evidence="3">Uncharacterized protein</fullName>
    </submittedName>
</protein>
<feature type="transmembrane region" description="Helical" evidence="2">
    <location>
        <begin position="123"/>
        <end position="145"/>
    </location>
</feature>
<name>A0AAE9DGI6_CAEBR</name>
<feature type="transmembrane region" description="Helical" evidence="2">
    <location>
        <begin position="211"/>
        <end position="231"/>
    </location>
</feature>
<keyword evidence="2" id="KW-0472">Membrane</keyword>
<dbReference type="EMBL" id="CP090893">
    <property type="protein sequence ID" value="ULU03380.1"/>
    <property type="molecule type" value="Genomic_DNA"/>
</dbReference>
<keyword evidence="2" id="KW-1133">Transmembrane helix</keyword>
<keyword evidence="2" id="KW-0812">Transmembrane</keyword>
<feature type="region of interest" description="Disordered" evidence="1">
    <location>
        <begin position="44"/>
        <end position="65"/>
    </location>
</feature>
<feature type="compositionally biased region" description="Polar residues" evidence="1">
    <location>
        <begin position="48"/>
        <end position="61"/>
    </location>
</feature>
<evidence type="ECO:0000256" key="2">
    <source>
        <dbReference type="SAM" id="Phobius"/>
    </source>
</evidence>
<sequence>MMRTSMEPSDTIRYIRRKEEVEQVNRPAPPPYIGQAIPRVKPIKTFQKGPNNNSVGESSRPTSRRFDTFGENALETIYDQFKFLDESEEPPTAAQTPTSVNSSRPIMAMNQKKKRRDYRRPAMILYCILPCLELLAAIAILVTSFSTDRRNWETHPKTDVSDSTLASEAIRTLSIQNALSTVIPAFFQILSSFFGFWPLFPSFLRKPAQILHIFFNGIVIVLWFDAIYDLFFKVSMEHVLQTPPTNSDEKFVINLIIGCFVYFATVILSAITLAVTVNNVYMMARKVEKSLTAISISLGTVLFSLATLVIGVFMAQANLGGDKNLSDNSTMYAYGLKEAIVFVFIVIVAIFSLIVTLQHNPKIIIAAITGQGISILSISSEIFTSDRISAIFSELKSFETAGSTVEIGIVLLNGCAVASLLLLVLQFIIFIFCVSPSVTRSPSSIGSTHSLLLMDNNRNSGTSQVERTAF</sequence>
<evidence type="ECO:0000256" key="1">
    <source>
        <dbReference type="SAM" id="MobiDB-lite"/>
    </source>
</evidence>
<feature type="transmembrane region" description="Helical" evidence="2">
    <location>
        <begin position="293"/>
        <end position="319"/>
    </location>
</feature>
<dbReference type="Proteomes" id="UP000827892">
    <property type="component" value="Chromosome III"/>
</dbReference>
<feature type="transmembrane region" description="Helical" evidence="2">
    <location>
        <begin position="407"/>
        <end position="434"/>
    </location>
</feature>
<dbReference type="AlphaFoldDB" id="A0AAE9DGI6"/>
<evidence type="ECO:0000313" key="4">
    <source>
        <dbReference type="Proteomes" id="UP000827892"/>
    </source>
</evidence>
<feature type="transmembrane region" description="Helical" evidence="2">
    <location>
        <begin position="251"/>
        <end position="281"/>
    </location>
</feature>
<reference evidence="3 4" key="1">
    <citation type="submission" date="2022-05" db="EMBL/GenBank/DDBJ databases">
        <title>Chromosome-level reference genomes for two strains of Caenorhabditis briggsae: an improved platform for comparative genomics.</title>
        <authorList>
            <person name="Stevens L."/>
            <person name="Andersen E.C."/>
        </authorList>
    </citation>
    <scope>NUCLEOTIDE SEQUENCE [LARGE SCALE GENOMIC DNA]</scope>
    <source>
        <strain evidence="3">QX1410_ONT</strain>
        <tissue evidence="3">Whole-organism</tissue>
    </source>
</reference>
<evidence type="ECO:0000313" key="3">
    <source>
        <dbReference type="EMBL" id="ULU03380.1"/>
    </source>
</evidence>
<organism evidence="3 4">
    <name type="scientific">Caenorhabditis briggsae</name>
    <dbReference type="NCBI Taxonomy" id="6238"/>
    <lineage>
        <taxon>Eukaryota</taxon>
        <taxon>Metazoa</taxon>
        <taxon>Ecdysozoa</taxon>
        <taxon>Nematoda</taxon>
        <taxon>Chromadorea</taxon>
        <taxon>Rhabditida</taxon>
        <taxon>Rhabditina</taxon>
        <taxon>Rhabditomorpha</taxon>
        <taxon>Rhabditoidea</taxon>
        <taxon>Rhabditidae</taxon>
        <taxon>Peloderinae</taxon>
        <taxon>Caenorhabditis</taxon>
    </lineage>
</organism>
<feature type="transmembrane region" description="Helical" evidence="2">
    <location>
        <begin position="178"/>
        <end position="199"/>
    </location>
</feature>
<accession>A0AAE9DGI6</accession>